<feature type="compositionally biased region" description="Polar residues" evidence="3">
    <location>
        <begin position="68"/>
        <end position="81"/>
    </location>
</feature>
<dbReference type="InterPro" id="IPR035976">
    <property type="entry name" value="Sushi/SCR/CCP_sf"/>
</dbReference>
<dbReference type="Pfam" id="PF00084">
    <property type="entry name" value="Sushi"/>
    <property type="match status" value="1"/>
</dbReference>
<feature type="region of interest" description="Disordered" evidence="3">
    <location>
        <begin position="61"/>
        <end position="81"/>
    </location>
</feature>
<feature type="region of interest" description="Disordered" evidence="3">
    <location>
        <begin position="290"/>
        <end position="342"/>
    </location>
</feature>
<keyword evidence="1 2" id="KW-1015">Disulfide bond</keyword>
<dbReference type="SUPFAM" id="SSF57535">
    <property type="entry name" value="Complement control module/SCR domain"/>
    <property type="match status" value="1"/>
</dbReference>
<dbReference type="GeneID" id="105902587"/>
<dbReference type="PANTHER" id="PTHR46879">
    <property type="entry name" value="SUSHI DOMAIN-CONTAINING PROTEIN 3"/>
    <property type="match status" value="1"/>
</dbReference>
<dbReference type="PROSITE" id="PS50923">
    <property type="entry name" value="SUSHI"/>
    <property type="match status" value="1"/>
</dbReference>
<evidence type="ECO:0000259" key="6">
    <source>
        <dbReference type="PROSITE" id="PS50923"/>
    </source>
</evidence>
<comment type="caution">
    <text evidence="2">Lacks conserved residue(s) required for the propagation of feature annotation.</text>
</comment>
<dbReference type="InterPro" id="IPR000436">
    <property type="entry name" value="Sushi_SCR_CCP_dom"/>
</dbReference>
<evidence type="ECO:0000256" key="5">
    <source>
        <dbReference type="SAM" id="SignalP"/>
    </source>
</evidence>
<feature type="domain" description="Sushi" evidence="6">
    <location>
        <begin position="80"/>
        <end position="143"/>
    </location>
</feature>
<keyword evidence="2" id="KW-0768">Sushi</keyword>
<gene>
    <name evidence="8" type="primary">zgc:162331</name>
</gene>
<dbReference type="RefSeq" id="XP_031439138.1">
    <property type="nucleotide sequence ID" value="XM_031583278.2"/>
</dbReference>
<evidence type="ECO:0000313" key="8">
    <source>
        <dbReference type="RefSeq" id="XP_031439138.1"/>
    </source>
</evidence>
<dbReference type="Gene3D" id="2.10.70.10">
    <property type="entry name" value="Complement Module, domain 1"/>
    <property type="match status" value="1"/>
</dbReference>
<reference evidence="8" key="1">
    <citation type="submission" date="2025-08" db="UniProtKB">
        <authorList>
            <consortium name="RefSeq"/>
        </authorList>
    </citation>
    <scope>IDENTIFICATION</scope>
</reference>
<dbReference type="KEGG" id="char:105902587"/>
<evidence type="ECO:0000256" key="2">
    <source>
        <dbReference type="PROSITE-ProRule" id="PRU00302"/>
    </source>
</evidence>
<feature type="chain" id="PRO_5027902557" evidence="5">
    <location>
        <begin position="30"/>
        <end position="342"/>
    </location>
</feature>
<sequence>MGHGTRSLGGLSPLGPLLLLTWAATLAAGQGQEGSAAGPTHLNLTHLSATPELLSTVEPELRAEDRGNSTQGTTGNDTGLSCMSLLPPRRGSFYVEQGTGVSLGTVLAFWCREGFQLVGSERLSCVMRSGAPQWSNYQPVCEAIPKPEDRGLRVAVLASVVSGIVILAMSVSFLICCLQERLGKDTSRRESRSSGRRRDKLRHSSRSDCWLERDDSDWEVFPPPKVFHLSPRYEPQYPPSSTPLYVGGLGGYDNRGYLRSQENLMKAPLPGLYHTESQLYPHMVLQRVPTPTAPTPSAPTAPLYLQLQPQSTQGSTAPTQVLPPYHKPPYPSPNGTPQRLWQ</sequence>
<protein>
    <submittedName>
        <fullName evidence="8">Uncharacterized protein zgc:162331</fullName>
    </submittedName>
</protein>
<dbReference type="OrthoDB" id="9939976at2759"/>
<feature type="signal peptide" evidence="5">
    <location>
        <begin position="1"/>
        <end position="29"/>
    </location>
</feature>
<feature type="disulfide bond" evidence="2">
    <location>
        <begin position="82"/>
        <end position="125"/>
    </location>
</feature>
<keyword evidence="4" id="KW-1133">Transmembrane helix</keyword>
<feature type="compositionally biased region" description="Pro residues" evidence="3">
    <location>
        <begin position="325"/>
        <end position="334"/>
    </location>
</feature>
<evidence type="ECO:0000313" key="7">
    <source>
        <dbReference type="Proteomes" id="UP000515152"/>
    </source>
</evidence>
<evidence type="ECO:0000256" key="4">
    <source>
        <dbReference type="SAM" id="Phobius"/>
    </source>
</evidence>
<accession>A0A6P8GJG1</accession>
<feature type="transmembrane region" description="Helical" evidence="4">
    <location>
        <begin position="154"/>
        <end position="178"/>
    </location>
</feature>
<name>A0A6P8GJG1_CLUHA</name>
<organism evidence="7 8">
    <name type="scientific">Clupea harengus</name>
    <name type="common">Atlantic herring</name>
    <dbReference type="NCBI Taxonomy" id="7950"/>
    <lineage>
        <taxon>Eukaryota</taxon>
        <taxon>Metazoa</taxon>
        <taxon>Chordata</taxon>
        <taxon>Craniata</taxon>
        <taxon>Vertebrata</taxon>
        <taxon>Euteleostomi</taxon>
        <taxon>Actinopterygii</taxon>
        <taxon>Neopterygii</taxon>
        <taxon>Teleostei</taxon>
        <taxon>Clupei</taxon>
        <taxon>Clupeiformes</taxon>
        <taxon>Clupeoidei</taxon>
        <taxon>Clupeidae</taxon>
        <taxon>Clupea</taxon>
    </lineage>
</organism>
<dbReference type="AlphaFoldDB" id="A0A6P8GJG1"/>
<keyword evidence="4" id="KW-0472">Membrane</keyword>
<evidence type="ECO:0000256" key="3">
    <source>
        <dbReference type="SAM" id="MobiDB-lite"/>
    </source>
</evidence>
<dbReference type="InterPro" id="IPR053067">
    <property type="entry name" value="SUSD3"/>
</dbReference>
<dbReference type="PANTHER" id="PTHR46879:SF2">
    <property type="entry name" value="MICROTUBULE-ASSOCIATED SERINE_THREONINE-PROTEIN KINASE 3"/>
    <property type="match status" value="1"/>
</dbReference>
<keyword evidence="4" id="KW-0812">Transmembrane</keyword>
<evidence type="ECO:0000256" key="1">
    <source>
        <dbReference type="ARBA" id="ARBA00023157"/>
    </source>
</evidence>
<feature type="compositionally biased region" description="Polar residues" evidence="3">
    <location>
        <begin position="307"/>
        <end position="319"/>
    </location>
</feature>
<dbReference type="SMART" id="SM00032">
    <property type="entry name" value="CCP"/>
    <property type="match status" value="1"/>
</dbReference>
<dbReference type="CDD" id="cd00033">
    <property type="entry name" value="CCP"/>
    <property type="match status" value="1"/>
</dbReference>
<dbReference type="Proteomes" id="UP000515152">
    <property type="component" value="Chromosome 16"/>
</dbReference>
<proteinExistence type="predicted"/>
<keyword evidence="5" id="KW-0732">Signal</keyword>
<keyword evidence="7" id="KW-1185">Reference proteome</keyword>